<dbReference type="PANTHER" id="PTHR31646:SF1">
    <property type="entry name" value="ALPHA-1,2-MANNOSYLTRANSFERASE MNN2"/>
    <property type="match status" value="1"/>
</dbReference>
<dbReference type="GO" id="GO:0000139">
    <property type="term" value="C:Golgi membrane"/>
    <property type="evidence" value="ECO:0007669"/>
    <property type="project" value="UniProtKB-SubCell"/>
</dbReference>
<keyword evidence="5" id="KW-0812">Transmembrane</keyword>
<comment type="subcellular location">
    <subcellularLocation>
        <location evidence="10">Endomembrane system</location>
        <topology evidence="10">Single-pass membrane protein</topology>
    </subcellularLocation>
    <subcellularLocation>
        <location evidence="1">Golgi apparatus membrane</location>
    </subcellularLocation>
    <subcellularLocation>
        <location evidence="2">Membrane</location>
        <topology evidence="2">Single-pass type II membrane protein</topology>
    </subcellularLocation>
</comment>
<organism evidence="11 12">
    <name type="scientific">[Myrmecia] bisecta</name>
    <dbReference type="NCBI Taxonomy" id="41462"/>
    <lineage>
        <taxon>Eukaryota</taxon>
        <taxon>Viridiplantae</taxon>
        <taxon>Chlorophyta</taxon>
        <taxon>core chlorophytes</taxon>
        <taxon>Trebouxiophyceae</taxon>
        <taxon>Trebouxiales</taxon>
        <taxon>Trebouxiaceae</taxon>
        <taxon>Myrmecia</taxon>
    </lineage>
</organism>
<keyword evidence="12" id="KW-1185">Reference proteome</keyword>
<accession>A0AAW1QH55</accession>
<evidence type="ECO:0000256" key="1">
    <source>
        <dbReference type="ARBA" id="ARBA00004394"/>
    </source>
</evidence>
<evidence type="ECO:0000256" key="2">
    <source>
        <dbReference type="ARBA" id="ARBA00004606"/>
    </source>
</evidence>
<sequence length="419" mass="47478">MLKARTELQQYIASNAAIQQVRAQRQKWPLKGAKPPTRGIVIPSGGAVLVTNAYIALRVLRDVLNCTLPIELVYNGAHEIDNVTKAYLEDRFRNLDVVDAALLPYPAHHRTTKLSRFLFKAYAFYQSSFDQILLLDSDGLPFRDPEYLFEAKAFRESGNLFVPDFWKSRFPRDAYELFGLPVPEPGANFDYTTESGMVLFDKQRYPDIAEWIWFLNSYGPDGIYRYMWGDKDTFQLAFSLADEANSFRQVLGKPREALSANRDNRVAYPHVGMVHSDPDGNILLLHRTNRGKFNPSSPGYLAVDYITMPMCEARSENLQHGPGDGGFGFFEEHVELDTAKNCLFKHGDTFHTDCNLDVENPALPVPVVPIAKFGRDVNRVLRVSYVAFEEIKADIAAEKILVGACKEYDLIGDRTQCTR</sequence>
<comment type="caution">
    <text evidence="11">The sequence shown here is derived from an EMBL/GenBank/DDBJ whole genome shotgun (WGS) entry which is preliminary data.</text>
</comment>
<evidence type="ECO:0000256" key="10">
    <source>
        <dbReference type="ARBA" id="ARBA00037847"/>
    </source>
</evidence>
<dbReference type="SUPFAM" id="SSF53448">
    <property type="entry name" value="Nucleotide-diphospho-sugar transferases"/>
    <property type="match status" value="1"/>
</dbReference>
<dbReference type="GO" id="GO:0046354">
    <property type="term" value="P:mannan biosynthetic process"/>
    <property type="evidence" value="ECO:0007669"/>
    <property type="project" value="TreeGrafter"/>
</dbReference>
<evidence type="ECO:0000256" key="8">
    <source>
        <dbReference type="ARBA" id="ARBA00023034"/>
    </source>
</evidence>
<dbReference type="Gene3D" id="3.90.550.10">
    <property type="entry name" value="Spore Coat Polysaccharide Biosynthesis Protein SpsA, Chain A"/>
    <property type="match status" value="1"/>
</dbReference>
<dbReference type="Pfam" id="PF11051">
    <property type="entry name" value="Mannosyl_trans3"/>
    <property type="match status" value="2"/>
</dbReference>
<evidence type="ECO:0000256" key="4">
    <source>
        <dbReference type="ARBA" id="ARBA00022679"/>
    </source>
</evidence>
<keyword evidence="8" id="KW-0333">Golgi apparatus</keyword>
<evidence type="ECO:0000256" key="9">
    <source>
        <dbReference type="ARBA" id="ARBA00023136"/>
    </source>
</evidence>
<dbReference type="Proteomes" id="UP001489004">
    <property type="component" value="Unassembled WGS sequence"/>
</dbReference>
<reference evidence="11 12" key="1">
    <citation type="journal article" date="2024" name="Nat. Commun.">
        <title>Phylogenomics reveals the evolutionary origins of lichenization in chlorophyte algae.</title>
        <authorList>
            <person name="Puginier C."/>
            <person name="Libourel C."/>
            <person name="Otte J."/>
            <person name="Skaloud P."/>
            <person name="Haon M."/>
            <person name="Grisel S."/>
            <person name="Petersen M."/>
            <person name="Berrin J.G."/>
            <person name="Delaux P.M."/>
            <person name="Dal Grande F."/>
            <person name="Keller J."/>
        </authorList>
    </citation>
    <scope>NUCLEOTIDE SEQUENCE [LARGE SCALE GENOMIC DNA]</scope>
    <source>
        <strain evidence="11 12">SAG 2043</strain>
    </source>
</reference>
<keyword evidence="7" id="KW-1133">Transmembrane helix</keyword>
<dbReference type="EMBL" id="JALJOR010000003">
    <property type="protein sequence ID" value="KAK9820596.1"/>
    <property type="molecule type" value="Genomic_DNA"/>
</dbReference>
<evidence type="ECO:0000256" key="6">
    <source>
        <dbReference type="ARBA" id="ARBA00022968"/>
    </source>
</evidence>
<keyword evidence="6" id="KW-0735">Signal-anchor</keyword>
<evidence type="ECO:0000256" key="5">
    <source>
        <dbReference type="ARBA" id="ARBA00022692"/>
    </source>
</evidence>
<proteinExistence type="inferred from homology"/>
<evidence type="ECO:0000256" key="3">
    <source>
        <dbReference type="ARBA" id="ARBA00009105"/>
    </source>
</evidence>
<dbReference type="GO" id="GO:0000026">
    <property type="term" value="F:alpha-1,2-mannosyltransferase activity"/>
    <property type="evidence" value="ECO:0007669"/>
    <property type="project" value="TreeGrafter"/>
</dbReference>
<evidence type="ECO:0000313" key="11">
    <source>
        <dbReference type="EMBL" id="KAK9820596.1"/>
    </source>
</evidence>
<evidence type="ECO:0000256" key="7">
    <source>
        <dbReference type="ARBA" id="ARBA00022989"/>
    </source>
</evidence>
<evidence type="ECO:0000313" key="12">
    <source>
        <dbReference type="Proteomes" id="UP001489004"/>
    </source>
</evidence>
<dbReference type="AlphaFoldDB" id="A0AAW1QH55"/>
<comment type="similarity">
    <text evidence="3">Belongs to the MNN1/MNT family.</text>
</comment>
<protein>
    <submittedName>
        <fullName evidence="11">Uncharacterized protein</fullName>
    </submittedName>
</protein>
<keyword evidence="9" id="KW-0472">Membrane</keyword>
<dbReference type="InterPro" id="IPR022751">
    <property type="entry name" value="Alpha_mannosyltransferase"/>
</dbReference>
<keyword evidence="4" id="KW-0808">Transferase</keyword>
<dbReference type="PANTHER" id="PTHR31646">
    <property type="entry name" value="ALPHA-1,2-MANNOSYLTRANSFERASE MNN2"/>
    <property type="match status" value="1"/>
</dbReference>
<name>A0AAW1QH55_9CHLO</name>
<dbReference type="InterPro" id="IPR029044">
    <property type="entry name" value="Nucleotide-diphossugar_trans"/>
</dbReference>
<gene>
    <name evidence="11" type="ORF">WJX72_012130</name>
</gene>